<dbReference type="InterPro" id="IPR050960">
    <property type="entry name" value="AB_hydrolase_4_sf"/>
</dbReference>
<gene>
    <name evidence="3" type="ORF">FGO68_gene8503</name>
</gene>
<dbReference type="Proteomes" id="UP000785679">
    <property type="component" value="Unassembled WGS sequence"/>
</dbReference>
<reference evidence="3" key="1">
    <citation type="submission" date="2019-06" db="EMBL/GenBank/DDBJ databases">
        <authorList>
            <person name="Zheng W."/>
        </authorList>
    </citation>
    <scope>NUCLEOTIDE SEQUENCE</scope>
    <source>
        <strain evidence="3">QDHG01</strain>
    </source>
</reference>
<feature type="active site" description="Charge relay system" evidence="2">
    <location>
        <position position="138"/>
    </location>
</feature>
<organism evidence="3 4">
    <name type="scientific">Halteria grandinella</name>
    <dbReference type="NCBI Taxonomy" id="5974"/>
    <lineage>
        <taxon>Eukaryota</taxon>
        <taxon>Sar</taxon>
        <taxon>Alveolata</taxon>
        <taxon>Ciliophora</taxon>
        <taxon>Intramacronucleata</taxon>
        <taxon>Spirotrichea</taxon>
        <taxon>Stichotrichia</taxon>
        <taxon>Sporadotrichida</taxon>
        <taxon>Halteriidae</taxon>
        <taxon>Halteria</taxon>
    </lineage>
</organism>
<feature type="active site" description="Charge relay system" evidence="2">
    <location>
        <position position="300"/>
    </location>
</feature>
<dbReference type="GO" id="GO:0034338">
    <property type="term" value="F:short-chain carboxylesterase activity"/>
    <property type="evidence" value="ECO:0007669"/>
    <property type="project" value="TreeGrafter"/>
</dbReference>
<dbReference type="GO" id="GO:0047372">
    <property type="term" value="F:monoacylglycerol lipase activity"/>
    <property type="evidence" value="ECO:0007669"/>
    <property type="project" value="TreeGrafter"/>
</dbReference>
<comment type="caution">
    <text evidence="3">The sequence shown here is derived from an EMBL/GenBank/DDBJ whole genome shotgun (WGS) entry which is preliminary data.</text>
</comment>
<dbReference type="EMBL" id="RRYP01008449">
    <property type="protein sequence ID" value="TNV79763.1"/>
    <property type="molecule type" value="Genomic_DNA"/>
</dbReference>
<dbReference type="Gene3D" id="3.40.50.1820">
    <property type="entry name" value="alpha/beta hydrolase"/>
    <property type="match status" value="1"/>
</dbReference>
<evidence type="ECO:0000256" key="2">
    <source>
        <dbReference type="PIRSR" id="PIRSR005211-1"/>
    </source>
</evidence>
<dbReference type="OrthoDB" id="437070at2759"/>
<dbReference type="PIRSF" id="PIRSF005211">
    <property type="entry name" value="Ab_hydro_YheT"/>
    <property type="match status" value="1"/>
</dbReference>
<sequence>MYLIVETYIKYFFDIKFEREMFTLSDNGLIAIDWMIDHEGGIPRKHSNRPILAVISGLSGGNDNYYLYSLMKEATKSGYKCVVINFRGASGIPLTSPKIYWLNGWRDIQEPLESIHSKYCNDATGDYDKRNIYAYSVSLGAGMLTRYAIESGDKCVLSGVISYGLFLNIQANVPFFKSNLFTVYDKLLGMNFYMILSGHREQLKEQCGEEYTEKLFEQLRQNKWSLMDMSEQVLAPLFGCKTLTQYYDETQCVGRLHRIKVPTLFFNSLDDPCVHESTHPYKELESNDMIMAVFTKHGGHCSHLTGNFIPTGWFSVLFLEYLDFLEKKNQQKLQKGSSGKTTAASSIQLEK</sequence>
<feature type="active site" description="Charge relay system" evidence="2">
    <location>
        <position position="271"/>
    </location>
</feature>
<dbReference type="PANTHER" id="PTHR10794">
    <property type="entry name" value="ABHYDROLASE DOMAIN-CONTAINING PROTEIN"/>
    <property type="match status" value="1"/>
</dbReference>
<dbReference type="PANTHER" id="PTHR10794:SF63">
    <property type="entry name" value="ALPHA_BETA HYDROLASE 1, ISOFORM A"/>
    <property type="match status" value="1"/>
</dbReference>
<dbReference type="InterPro" id="IPR029058">
    <property type="entry name" value="AB_hydrolase_fold"/>
</dbReference>
<keyword evidence="4" id="KW-1185">Reference proteome</keyword>
<accession>A0A8J8NQR5</accession>
<comment type="similarity">
    <text evidence="1">Belongs to the AB hydrolase superfamily. AB hydrolase 4 family.</text>
</comment>
<evidence type="ECO:0008006" key="5">
    <source>
        <dbReference type="Google" id="ProtNLM"/>
    </source>
</evidence>
<evidence type="ECO:0000256" key="1">
    <source>
        <dbReference type="ARBA" id="ARBA00010884"/>
    </source>
</evidence>
<dbReference type="InterPro" id="IPR012020">
    <property type="entry name" value="ABHD4"/>
</dbReference>
<dbReference type="SUPFAM" id="SSF53474">
    <property type="entry name" value="alpha/beta-Hydrolases"/>
    <property type="match status" value="1"/>
</dbReference>
<name>A0A8J8NQR5_HALGN</name>
<evidence type="ECO:0000313" key="4">
    <source>
        <dbReference type="Proteomes" id="UP000785679"/>
    </source>
</evidence>
<proteinExistence type="inferred from homology"/>
<protein>
    <recommendedName>
        <fullName evidence="5">Serine aminopeptidase S33 domain-containing protein</fullName>
    </recommendedName>
</protein>
<dbReference type="AlphaFoldDB" id="A0A8J8NQR5"/>
<evidence type="ECO:0000313" key="3">
    <source>
        <dbReference type="EMBL" id="TNV79763.1"/>
    </source>
</evidence>